<name>A0A918Y8B1_9ACTN</name>
<comment type="caution">
    <text evidence="2">The sequence shown here is derived from an EMBL/GenBank/DDBJ whole genome shotgun (WGS) entry which is preliminary data.</text>
</comment>
<evidence type="ECO:0008006" key="4">
    <source>
        <dbReference type="Google" id="ProtNLM"/>
    </source>
</evidence>
<gene>
    <name evidence="2" type="ORF">GCM10010508_50010</name>
</gene>
<dbReference type="AlphaFoldDB" id="A0A918Y8B1"/>
<proteinExistence type="predicted"/>
<dbReference type="Proteomes" id="UP000608955">
    <property type="component" value="Unassembled WGS sequence"/>
</dbReference>
<reference evidence="2" key="1">
    <citation type="journal article" date="2014" name="Int. J. Syst. Evol. Microbiol.">
        <title>Complete genome sequence of Corynebacterium casei LMG S-19264T (=DSM 44701T), isolated from a smear-ripened cheese.</title>
        <authorList>
            <consortium name="US DOE Joint Genome Institute (JGI-PGF)"/>
            <person name="Walter F."/>
            <person name="Albersmeier A."/>
            <person name="Kalinowski J."/>
            <person name="Ruckert C."/>
        </authorList>
    </citation>
    <scope>NUCLEOTIDE SEQUENCE</scope>
    <source>
        <strain evidence="2">JCM 4654</strain>
    </source>
</reference>
<evidence type="ECO:0000256" key="1">
    <source>
        <dbReference type="SAM" id="MobiDB-lite"/>
    </source>
</evidence>
<feature type="region of interest" description="Disordered" evidence="1">
    <location>
        <begin position="1"/>
        <end position="68"/>
    </location>
</feature>
<keyword evidence="3" id="KW-1185">Reference proteome</keyword>
<evidence type="ECO:0000313" key="2">
    <source>
        <dbReference type="EMBL" id="GHD93409.1"/>
    </source>
</evidence>
<protein>
    <recommendedName>
        <fullName evidence="4">Phosphoglycerate mutase</fullName>
    </recommendedName>
</protein>
<feature type="compositionally biased region" description="Basic and acidic residues" evidence="1">
    <location>
        <begin position="24"/>
        <end position="38"/>
    </location>
</feature>
<evidence type="ECO:0000313" key="3">
    <source>
        <dbReference type="Proteomes" id="UP000608955"/>
    </source>
</evidence>
<accession>A0A918Y8B1</accession>
<reference evidence="2" key="2">
    <citation type="submission" date="2020-09" db="EMBL/GenBank/DDBJ databases">
        <authorList>
            <person name="Sun Q."/>
            <person name="Ohkuma M."/>
        </authorList>
    </citation>
    <scope>NUCLEOTIDE SEQUENCE</scope>
    <source>
        <strain evidence="2">JCM 4654</strain>
    </source>
</reference>
<dbReference type="EMBL" id="BMVF01000014">
    <property type="protein sequence ID" value="GHD93409.1"/>
    <property type="molecule type" value="Genomic_DNA"/>
</dbReference>
<organism evidence="2 3">
    <name type="scientific">Streptomyces naganishii JCM 4654</name>
    <dbReference type="NCBI Taxonomy" id="1306179"/>
    <lineage>
        <taxon>Bacteria</taxon>
        <taxon>Bacillati</taxon>
        <taxon>Actinomycetota</taxon>
        <taxon>Actinomycetes</taxon>
        <taxon>Kitasatosporales</taxon>
        <taxon>Streptomycetaceae</taxon>
        <taxon>Streptomyces</taxon>
    </lineage>
</organism>
<sequence length="94" mass="10071">MRTAVLSRHAESEWAWNEPGTGLERVEKGPGEGGRERVGNGPGSEVETGPGRADNGRAPGRRTPGRTANGNRAVIAKLLTTTRVDPRLRPFARS</sequence>